<evidence type="ECO:0000313" key="2">
    <source>
        <dbReference type="Proteomes" id="UP001464378"/>
    </source>
</evidence>
<dbReference type="EMBL" id="JBBMFK010000001">
    <property type="protein sequence ID" value="MEQ2441902.1"/>
    <property type="molecule type" value="Genomic_DNA"/>
</dbReference>
<comment type="caution">
    <text evidence="1">The sequence shown here is derived from an EMBL/GenBank/DDBJ whole genome shotgun (WGS) entry which is preliminary data.</text>
</comment>
<dbReference type="InterPro" id="IPR005232">
    <property type="entry name" value="LarE"/>
</dbReference>
<dbReference type="RefSeq" id="WP_294522236.1">
    <property type="nucleotide sequence ID" value="NZ_JBBMFK010000001.1"/>
</dbReference>
<dbReference type="PIRSF" id="PIRSF006661">
    <property type="entry name" value="PP-lp_UCP006661"/>
    <property type="match status" value="1"/>
</dbReference>
<dbReference type="InterPro" id="IPR014729">
    <property type="entry name" value="Rossmann-like_a/b/a_fold"/>
</dbReference>
<organism evidence="1 2">
    <name type="scientific">Pseudoflavonifractor intestinihominis</name>
    <dbReference type="NCBI Taxonomy" id="3133171"/>
    <lineage>
        <taxon>Bacteria</taxon>
        <taxon>Bacillati</taxon>
        <taxon>Bacillota</taxon>
        <taxon>Clostridia</taxon>
        <taxon>Eubacteriales</taxon>
        <taxon>Oscillospiraceae</taxon>
        <taxon>Pseudoflavonifractor</taxon>
    </lineage>
</organism>
<keyword evidence="1" id="KW-0808">Transferase</keyword>
<evidence type="ECO:0000313" key="1">
    <source>
        <dbReference type="EMBL" id="MEQ2441902.1"/>
    </source>
</evidence>
<sequence length="250" mass="27137">MTLQDFFRENPRAALAFSGGVDSAYLLWAAREWAQDVKAYYVHSPFQPAFELSDAKRLAEELRMPMAVLEADVLSVPGAAANGPDRCYHCKTALFTLLKGAALADGYTLLMDGTNASDDAGDRPGMRALAELAVRSPLRECGITKAEVRQRSREAGLFTWDKPAYACLATRVPTGTAITREALTAVEGAESALAALGYRDFRVRLFHGAARLQLTERDFARAAGERAAVKAALSPWFETVLLDCDTRTGG</sequence>
<dbReference type="InterPro" id="IPR052188">
    <property type="entry name" value="Ni-pincer_cofactor_biosynth"/>
</dbReference>
<name>A0ABV1E5G4_9FIRM</name>
<proteinExistence type="predicted"/>
<keyword evidence="2" id="KW-1185">Reference proteome</keyword>
<dbReference type="SUPFAM" id="SSF52402">
    <property type="entry name" value="Adenine nucleotide alpha hydrolases-like"/>
    <property type="match status" value="1"/>
</dbReference>
<dbReference type="PANTHER" id="PTHR43169">
    <property type="entry name" value="EXSB FAMILY PROTEIN"/>
    <property type="match status" value="1"/>
</dbReference>
<protein>
    <submittedName>
        <fullName evidence="1">ATP-dependent sacrificial sulfur transferase LarE</fullName>
    </submittedName>
</protein>
<dbReference type="PANTHER" id="PTHR43169:SF2">
    <property type="entry name" value="NAD_GMP SYNTHASE DOMAIN-CONTAINING PROTEIN"/>
    <property type="match status" value="1"/>
</dbReference>
<reference evidence="1 2" key="1">
    <citation type="submission" date="2024-03" db="EMBL/GenBank/DDBJ databases">
        <title>Human intestinal bacterial collection.</title>
        <authorList>
            <person name="Pauvert C."/>
            <person name="Hitch T.C.A."/>
            <person name="Clavel T."/>
        </authorList>
    </citation>
    <scope>NUCLEOTIDE SEQUENCE [LARGE SCALE GENOMIC DNA]</scope>
    <source>
        <strain evidence="1 2">CLA-AP-H29</strain>
    </source>
</reference>
<accession>A0ABV1E5G4</accession>
<dbReference type="Proteomes" id="UP001464378">
    <property type="component" value="Unassembled WGS sequence"/>
</dbReference>
<dbReference type="GO" id="GO:0016740">
    <property type="term" value="F:transferase activity"/>
    <property type="evidence" value="ECO:0007669"/>
    <property type="project" value="UniProtKB-KW"/>
</dbReference>
<dbReference type="CDD" id="cd01990">
    <property type="entry name" value="LarE-like"/>
    <property type="match status" value="1"/>
</dbReference>
<gene>
    <name evidence="1" type="primary">larE</name>
    <name evidence="1" type="ORF">WMO64_00280</name>
</gene>
<dbReference type="Gene3D" id="3.40.50.620">
    <property type="entry name" value="HUPs"/>
    <property type="match status" value="1"/>
</dbReference>
<dbReference type="NCBIfam" id="TIGR00268">
    <property type="entry name" value="ATP-dependent sacrificial sulfur transferase LarE"/>
    <property type="match status" value="1"/>
</dbReference>